<feature type="domain" description="Laminin G" evidence="15">
    <location>
        <begin position="60"/>
        <end position="224"/>
    </location>
</feature>
<keyword evidence="3 11" id="KW-0245">EGF-like domain</keyword>
<keyword evidence="8 14" id="KW-1133">Transmembrane helix</keyword>
<dbReference type="GO" id="GO:0007155">
    <property type="term" value="P:cell adhesion"/>
    <property type="evidence" value="ECO:0007669"/>
    <property type="project" value="UniProtKB-KW"/>
</dbReference>
<evidence type="ECO:0000256" key="11">
    <source>
        <dbReference type="PROSITE-ProRule" id="PRU00076"/>
    </source>
</evidence>
<dbReference type="CDD" id="cd00054">
    <property type="entry name" value="EGF_CA"/>
    <property type="match status" value="1"/>
</dbReference>
<dbReference type="GeneTree" id="ENSGT00940000154516"/>
<dbReference type="STRING" id="32473.ENSXCOP00000008512"/>
<dbReference type="Pfam" id="PF02210">
    <property type="entry name" value="Laminin_G_2"/>
    <property type="match status" value="2"/>
</dbReference>
<accession>A0A3B5LCE2</accession>
<feature type="region of interest" description="Disordered" evidence="13">
    <location>
        <begin position="561"/>
        <end position="589"/>
    </location>
</feature>
<feature type="disulfide bond" evidence="12">
    <location>
        <begin position="197"/>
        <end position="224"/>
    </location>
</feature>
<evidence type="ECO:0000256" key="4">
    <source>
        <dbReference type="ARBA" id="ARBA00022692"/>
    </source>
</evidence>
<comment type="similarity">
    <text evidence="2">Belongs to the neurexin family.</text>
</comment>
<protein>
    <submittedName>
        <fullName evidence="17">Uncharacterized protein</fullName>
    </submittedName>
</protein>
<dbReference type="PANTHER" id="PTHR15036:SF33">
    <property type="entry name" value="CONTACTIN-ASSOCIATED PROTEIN-LIKE 2"/>
    <property type="match status" value="1"/>
</dbReference>
<keyword evidence="9 14" id="KW-0472">Membrane</keyword>
<reference evidence="17" key="2">
    <citation type="submission" date="2025-09" db="UniProtKB">
        <authorList>
            <consortium name="Ensembl"/>
        </authorList>
    </citation>
    <scope>IDENTIFICATION</scope>
</reference>
<dbReference type="InterPro" id="IPR001791">
    <property type="entry name" value="Laminin_G"/>
</dbReference>
<dbReference type="AlphaFoldDB" id="A0A3B5LCE2"/>
<evidence type="ECO:0000256" key="6">
    <source>
        <dbReference type="ARBA" id="ARBA00022737"/>
    </source>
</evidence>
<dbReference type="Gene3D" id="2.10.25.10">
    <property type="entry name" value="Laminin"/>
    <property type="match status" value="1"/>
</dbReference>
<dbReference type="PANTHER" id="PTHR15036">
    <property type="entry name" value="PIKACHURIN-LIKE PROTEIN"/>
    <property type="match status" value="1"/>
</dbReference>
<comment type="caution">
    <text evidence="11">Lacks conserved residue(s) required for the propagation of feature annotation.</text>
</comment>
<evidence type="ECO:0000256" key="13">
    <source>
        <dbReference type="SAM" id="MobiDB-lite"/>
    </source>
</evidence>
<evidence type="ECO:0000256" key="7">
    <source>
        <dbReference type="ARBA" id="ARBA00022889"/>
    </source>
</evidence>
<evidence type="ECO:0000313" key="17">
    <source>
        <dbReference type="Ensembl" id="ENSXCOP00000008512.1"/>
    </source>
</evidence>
<feature type="domain" description="Laminin G" evidence="15">
    <location>
        <begin position="283"/>
        <end position="484"/>
    </location>
</feature>
<feature type="domain" description="EGF-like" evidence="16">
    <location>
        <begin position="225"/>
        <end position="263"/>
    </location>
</feature>
<evidence type="ECO:0000256" key="1">
    <source>
        <dbReference type="ARBA" id="ARBA00004479"/>
    </source>
</evidence>
<evidence type="ECO:0000259" key="16">
    <source>
        <dbReference type="PROSITE" id="PS50026"/>
    </source>
</evidence>
<dbReference type="InterPro" id="IPR000742">
    <property type="entry name" value="EGF"/>
</dbReference>
<dbReference type="Proteomes" id="UP000261380">
    <property type="component" value="Unplaced"/>
</dbReference>
<organism evidence="17 18">
    <name type="scientific">Xiphophorus couchianus</name>
    <name type="common">Monterrey platyfish</name>
    <dbReference type="NCBI Taxonomy" id="32473"/>
    <lineage>
        <taxon>Eukaryota</taxon>
        <taxon>Metazoa</taxon>
        <taxon>Chordata</taxon>
        <taxon>Craniata</taxon>
        <taxon>Vertebrata</taxon>
        <taxon>Euteleostomi</taxon>
        <taxon>Actinopterygii</taxon>
        <taxon>Neopterygii</taxon>
        <taxon>Teleostei</taxon>
        <taxon>Neoteleostei</taxon>
        <taxon>Acanthomorphata</taxon>
        <taxon>Ovalentaria</taxon>
        <taxon>Atherinomorphae</taxon>
        <taxon>Cyprinodontiformes</taxon>
        <taxon>Poeciliidae</taxon>
        <taxon>Poeciliinae</taxon>
        <taxon>Xiphophorus</taxon>
    </lineage>
</organism>
<evidence type="ECO:0000259" key="15">
    <source>
        <dbReference type="PROSITE" id="PS50025"/>
    </source>
</evidence>
<name>A0A3B5LCE2_9TELE</name>
<dbReference type="InterPro" id="IPR013320">
    <property type="entry name" value="ConA-like_dom_sf"/>
</dbReference>
<dbReference type="SMART" id="SM00282">
    <property type="entry name" value="LamG"/>
    <property type="match status" value="2"/>
</dbReference>
<keyword evidence="5" id="KW-0732">Signal</keyword>
<dbReference type="SMART" id="SM00294">
    <property type="entry name" value="4.1m"/>
    <property type="match status" value="1"/>
</dbReference>
<evidence type="ECO:0000256" key="2">
    <source>
        <dbReference type="ARBA" id="ARBA00010241"/>
    </source>
</evidence>
<dbReference type="SUPFAM" id="SSF49899">
    <property type="entry name" value="Concanavalin A-like lectins/glucanases"/>
    <property type="match status" value="2"/>
</dbReference>
<evidence type="ECO:0000256" key="5">
    <source>
        <dbReference type="ARBA" id="ARBA00022729"/>
    </source>
</evidence>
<keyword evidence="6" id="KW-0677">Repeat</keyword>
<dbReference type="GO" id="GO:0016020">
    <property type="term" value="C:membrane"/>
    <property type="evidence" value="ECO:0007669"/>
    <property type="project" value="UniProtKB-SubCell"/>
</dbReference>
<dbReference type="PROSITE" id="PS50026">
    <property type="entry name" value="EGF_3"/>
    <property type="match status" value="1"/>
</dbReference>
<keyword evidence="10 12" id="KW-1015">Disulfide bond</keyword>
<dbReference type="InterPro" id="IPR050372">
    <property type="entry name" value="Neurexin-related_CASP"/>
</dbReference>
<dbReference type="FunFam" id="2.60.120.200:FF:000026">
    <property type="entry name" value="contactin-associated protein-like 4 isoform X1"/>
    <property type="match status" value="1"/>
</dbReference>
<evidence type="ECO:0000256" key="10">
    <source>
        <dbReference type="ARBA" id="ARBA00023157"/>
    </source>
</evidence>
<evidence type="ECO:0000256" key="12">
    <source>
        <dbReference type="PROSITE-ProRule" id="PRU00122"/>
    </source>
</evidence>
<evidence type="ECO:0000313" key="18">
    <source>
        <dbReference type="Proteomes" id="UP000261380"/>
    </source>
</evidence>
<dbReference type="InterPro" id="IPR003585">
    <property type="entry name" value="Neurexin-like"/>
</dbReference>
<evidence type="ECO:0000256" key="9">
    <source>
        <dbReference type="ARBA" id="ARBA00023136"/>
    </source>
</evidence>
<keyword evidence="7" id="KW-0130">Cell adhesion</keyword>
<evidence type="ECO:0000256" key="3">
    <source>
        <dbReference type="ARBA" id="ARBA00022536"/>
    </source>
</evidence>
<reference evidence="17" key="1">
    <citation type="submission" date="2025-08" db="UniProtKB">
        <authorList>
            <consortium name="Ensembl"/>
        </authorList>
    </citation>
    <scope>IDENTIFICATION</scope>
</reference>
<dbReference type="CDD" id="cd00110">
    <property type="entry name" value="LamG"/>
    <property type="match status" value="2"/>
</dbReference>
<evidence type="ECO:0000256" key="14">
    <source>
        <dbReference type="SAM" id="Phobius"/>
    </source>
</evidence>
<keyword evidence="4 14" id="KW-0812">Transmembrane</keyword>
<dbReference type="Ensembl" id="ENSXCOT00000008618.1">
    <property type="protein sequence ID" value="ENSXCOP00000008512.1"/>
    <property type="gene ID" value="ENSXCOG00000006520.1"/>
</dbReference>
<proteinExistence type="inferred from homology"/>
<comment type="subcellular location">
    <subcellularLocation>
        <location evidence="1">Membrane</location>
        <topology evidence="1">Single-pass type I membrane protein</topology>
    </subcellularLocation>
</comment>
<dbReference type="PROSITE" id="PS50025">
    <property type="entry name" value="LAM_G_DOMAIN"/>
    <property type="match status" value="2"/>
</dbReference>
<dbReference type="Gene3D" id="2.60.120.200">
    <property type="match status" value="2"/>
</dbReference>
<feature type="transmembrane region" description="Helical" evidence="14">
    <location>
        <begin position="527"/>
        <end position="548"/>
    </location>
</feature>
<sequence length="596" mass="65283">MGNLSLTPFLFARREDSGLLTYKEHLPVSQVAVGDTHRPGSEAKLTVGPLRCHGDNNYWNAASFTTPSSYLHFATFQGETSADISFYFKTSAPYGVFLENLGNTDFIRLELKSPTVVSFSFDVGNGPVELTVHSSTPLNDDQWHRVMAERNIKEAVLQVDQVYRTSRLAPAQGHTRLELFSQLYVGAAGGQRGFLGCIRALRMNGITLNLEERAKVTPGVMSGCQGHCTSFGMYCRNGGKCVERYNGYLCDCTTTAFNGPFCTKDVGGFFEAGTLVKYNFMPEPVPGASKDTKALTQQLMPNDVNLTKEEVTLSFSTSSSPAILMYVSSKTQDYLAVVLRNNGSLQVRYNLGGLREPFAIDVDQRNLANGQPHNINMSRQNRSISIQLDHYPPVNYKLPDASDIQFDLVKTLFLGKIYETGPIDPVLIERYNSPGFIGCLSRVQFNGVAPLKSALRKAADSQADSHPASASPVSYQGKLVQSNCGASPLTIPPMSAAPNPWPLDNTDAETPLNEERVIPDGVNRDSAIIGGIIAVVIFTILCTLVFLIRYMFRHKGTYHTNEAKGSGESATESADTAIIGTDNPETIDESKKEWFI</sequence>
<keyword evidence="18" id="KW-1185">Reference proteome</keyword>
<evidence type="ECO:0000256" key="8">
    <source>
        <dbReference type="ARBA" id="ARBA00022989"/>
    </source>
</evidence>